<feature type="domain" description="Glycosyl transferase family 1" evidence="1">
    <location>
        <begin position="210"/>
        <end position="358"/>
    </location>
</feature>
<proteinExistence type="predicted"/>
<evidence type="ECO:0000259" key="2">
    <source>
        <dbReference type="Pfam" id="PF13439"/>
    </source>
</evidence>
<protein>
    <submittedName>
        <fullName evidence="3">Glycosyltransferase family 4 protein</fullName>
    </submittedName>
</protein>
<dbReference type="InterPro" id="IPR050194">
    <property type="entry name" value="Glycosyltransferase_grp1"/>
</dbReference>
<reference evidence="3 4" key="1">
    <citation type="submission" date="2019-04" db="EMBL/GenBank/DDBJ databases">
        <title>Isolation and culture of sulfate reducing bacteria from the cold seep of the South China Sea.</title>
        <authorList>
            <person name="Sun C."/>
            <person name="Liu R."/>
        </authorList>
    </citation>
    <scope>NUCLEOTIDE SEQUENCE [LARGE SCALE GENOMIC DNA]</scope>
    <source>
        <strain evidence="3 4">CS1</strain>
    </source>
</reference>
<keyword evidence="4" id="KW-1185">Reference proteome</keyword>
<dbReference type="Pfam" id="PF13439">
    <property type="entry name" value="Glyco_transf_4"/>
    <property type="match status" value="1"/>
</dbReference>
<dbReference type="Pfam" id="PF00534">
    <property type="entry name" value="Glycos_transf_1"/>
    <property type="match status" value="1"/>
</dbReference>
<gene>
    <name evidence="3" type="ORF">E8L03_01655</name>
</gene>
<feature type="domain" description="Glycosyltransferase subfamily 4-like N-terminal" evidence="2">
    <location>
        <begin position="18"/>
        <end position="201"/>
    </location>
</feature>
<evidence type="ECO:0000313" key="3">
    <source>
        <dbReference type="EMBL" id="QJT07708.1"/>
    </source>
</evidence>
<dbReference type="Gene3D" id="3.40.50.2000">
    <property type="entry name" value="Glycogen Phosphorylase B"/>
    <property type="match status" value="2"/>
</dbReference>
<evidence type="ECO:0000313" key="4">
    <source>
        <dbReference type="Proteomes" id="UP000503251"/>
    </source>
</evidence>
<organism evidence="3 4">
    <name type="scientific">Oceanidesulfovibrio marinus</name>
    <dbReference type="NCBI Taxonomy" id="370038"/>
    <lineage>
        <taxon>Bacteria</taxon>
        <taxon>Pseudomonadati</taxon>
        <taxon>Thermodesulfobacteriota</taxon>
        <taxon>Desulfovibrionia</taxon>
        <taxon>Desulfovibrionales</taxon>
        <taxon>Desulfovibrionaceae</taxon>
        <taxon>Oceanidesulfovibrio</taxon>
    </lineage>
</organism>
<dbReference type="InterPro" id="IPR028098">
    <property type="entry name" value="Glyco_trans_4-like_N"/>
</dbReference>
<dbReference type="PANTHER" id="PTHR45947">
    <property type="entry name" value="SULFOQUINOVOSYL TRANSFERASE SQD2"/>
    <property type="match status" value="1"/>
</dbReference>
<evidence type="ECO:0000259" key="1">
    <source>
        <dbReference type="Pfam" id="PF00534"/>
    </source>
</evidence>
<dbReference type="InterPro" id="IPR001296">
    <property type="entry name" value="Glyco_trans_1"/>
</dbReference>
<dbReference type="SUPFAM" id="SSF53756">
    <property type="entry name" value="UDP-Glycosyltransferase/glycogen phosphorylase"/>
    <property type="match status" value="1"/>
</dbReference>
<dbReference type="PANTHER" id="PTHR45947:SF13">
    <property type="entry name" value="TRANSFERASE"/>
    <property type="match status" value="1"/>
</dbReference>
<dbReference type="CDD" id="cd03801">
    <property type="entry name" value="GT4_PimA-like"/>
    <property type="match status" value="1"/>
</dbReference>
<accession>A0ABX6NAU3</accession>
<dbReference type="EMBL" id="CP039543">
    <property type="protein sequence ID" value="QJT07708.1"/>
    <property type="molecule type" value="Genomic_DNA"/>
</dbReference>
<dbReference type="Proteomes" id="UP000503251">
    <property type="component" value="Chromosome"/>
</dbReference>
<sequence length="390" mass="41892">MKILTAHNHYAAHGGECVVFMREAEALRAAGHEVATLTRTSADNGHGLIARIRLAASSFHCKDAVCEAEDIIRDFAPDIVHFHNLYPRISPSVMLACSRAGIPVVYTCHNFRTVCPVGTFSNGSSDCFRCTPRNTLPCIARNCRGSLPESMVYALRNMAAWNRGAWNAVTLFIAPSHAVRDTLATRGLIGEKIRVVYNPVPIPERPADPARGEYVAFAGRPSAEKGFAQLFAAAAMLPEIPFRVAGNGFDAVASQAPTNVSFAGHLPESGMQEFWRNARLAVVPSCYIEPFGLTAAEAQATGLPVVAFDTGGLSEIVGDGVTGALCPCGDVPALASQIDRIWKDTDMQRSMGEKGRERAASLFSMDAHMERLLAAYAEAVELARAESSTP</sequence>
<name>A0ABX6NAU3_9BACT</name>
<dbReference type="RefSeq" id="WP_171266377.1">
    <property type="nucleotide sequence ID" value="NZ_CP039543.1"/>
</dbReference>